<dbReference type="EMBL" id="SODV01000001">
    <property type="protein sequence ID" value="TDX01639.1"/>
    <property type="molecule type" value="Genomic_DNA"/>
</dbReference>
<evidence type="ECO:0000259" key="1">
    <source>
        <dbReference type="SMART" id="SM00867"/>
    </source>
</evidence>
<reference evidence="2 3" key="1">
    <citation type="submission" date="2019-03" db="EMBL/GenBank/DDBJ databases">
        <title>Genomic Encyclopedia of Type Strains, Phase IV (KMG-IV): sequencing the most valuable type-strain genomes for metagenomic binning, comparative biology and taxonomic classification.</title>
        <authorList>
            <person name="Goeker M."/>
        </authorList>
    </citation>
    <scope>NUCLEOTIDE SEQUENCE [LARGE SCALE GENOMIC DNA]</scope>
    <source>
        <strain evidence="2 3">DSM 100059</strain>
    </source>
</reference>
<dbReference type="Gene3D" id="2.40.128.110">
    <property type="entry name" value="Lipid/polyisoprenoid-binding, YceI-like"/>
    <property type="match status" value="1"/>
</dbReference>
<dbReference type="InterPro" id="IPR036761">
    <property type="entry name" value="TTHA0802/YceI-like_sf"/>
</dbReference>
<dbReference type="PANTHER" id="PTHR34406:SF1">
    <property type="entry name" value="PROTEIN YCEI"/>
    <property type="match status" value="1"/>
</dbReference>
<gene>
    <name evidence="2" type="ORF">EDB95_2680</name>
</gene>
<accession>A0A4R8DU23</accession>
<proteinExistence type="predicted"/>
<dbReference type="AlphaFoldDB" id="A0A4R8DU23"/>
<dbReference type="SUPFAM" id="SSF101874">
    <property type="entry name" value="YceI-like"/>
    <property type="match status" value="1"/>
</dbReference>
<name>A0A4R8DU23_9BACT</name>
<feature type="domain" description="Lipid/polyisoprenoid-binding YceI-like" evidence="1">
    <location>
        <begin position="5"/>
        <end position="174"/>
    </location>
</feature>
<dbReference type="Proteomes" id="UP000294498">
    <property type="component" value="Unassembled WGS sequence"/>
</dbReference>
<dbReference type="OrthoDB" id="9811006at2"/>
<sequence>MAITKWTVDPMHSQVEFKVRHLMITNVTGTFQHFDGTIETEGEDFTQGKVTFSVKVDSIDTASDQRDGHLKSDDFFSADKFPEIKFVSTGFKHKGGENYDLTGNLTIRDLTKPVTLAVEYGGVAQDFYGNTKAGFTVTGKINRKDFGLVWNGVTETGSIVVSDDVRISADLQFTKG</sequence>
<dbReference type="RefSeq" id="WP_133994283.1">
    <property type="nucleotide sequence ID" value="NZ_SODV01000001.1"/>
</dbReference>
<dbReference type="PANTHER" id="PTHR34406">
    <property type="entry name" value="PROTEIN YCEI"/>
    <property type="match status" value="1"/>
</dbReference>
<organism evidence="2 3">
    <name type="scientific">Dinghuibacter silviterrae</name>
    <dbReference type="NCBI Taxonomy" id="1539049"/>
    <lineage>
        <taxon>Bacteria</taxon>
        <taxon>Pseudomonadati</taxon>
        <taxon>Bacteroidota</taxon>
        <taxon>Chitinophagia</taxon>
        <taxon>Chitinophagales</taxon>
        <taxon>Chitinophagaceae</taxon>
        <taxon>Dinghuibacter</taxon>
    </lineage>
</organism>
<evidence type="ECO:0000313" key="2">
    <source>
        <dbReference type="EMBL" id="TDX01639.1"/>
    </source>
</evidence>
<protein>
    <submittedName>
        <fullName evidence="2">Polyisoprenoid-binding protein YceI</fullName>
    </submittedName>
</protein>
<evidence type="ECO:0000313" key="3">
    <source>
        <dbReference type="Proteomes" id="UP000294498"/>
    </source>
</evidence>
<dbReference type="InterPro" id="IPR007372">
    <property type="entry name" value="Lipid/polyisoprenoid-bd_YceI"/>
</dbReference>
<dbReference type="SMART" id="SM00867">
    <property type="entry name" value="YceI"/>
    <property type="match status" value="1"/>
</dbReference>
<comment type="caution">
    <text evidence="2">The sequence shown here is derived from an EMBL/GenBank/DDBJ whole genome shotgun (WGS) entry which is preliminary data.</text>
</comment>
<dbReference type="Pfam" id="PF04264">
    <property type="entry name" value="YceI"/>
    <property type="match status" value="1"/>
</dbReference>
<keyword evidence="3" id="KW-1185">Reference proteome</keyword>